<dbReference type="Pfam" id="PF20103">
    <property type="entry name" value="DUF6493"/>
    <property type="match status" value="1"/>
</dbReference>
<dbReference type="OrthoDB" id="1236885at2"/>
<evidence type="ECO:0000259" key="1">
    <source>
        <dbReference type="Pfam" id="PF20103"/>
    </source>
</evidence>
<gene>
    <name evidence="4" type="ORF">AOB46_16545</name>
</gene>
<sequence>MLIEEEFKKIYLNFKIKEIVPFLTKLTIKEKREIAAVLKKSLNKNWGHNHISVLTALACSKTKEEYEKLSPGYYAIPTHLVDELFNSYVPDWIGNSYTFLTNIGYLKALEWMQKGYCVLNNEILAELLAESLVSGYSKEELFSAHPETLEIHLWLMFEYKTEITYNGHRRNWKEILKQLILENTINRFRILKSSLQAVNHNFSKEHNTWFLELFSYLEPSSGEILKLQEELFLIFQLPQQSLFVPVLKMISKVSTEPGFKTDDFLKSAEILTSLPGKNILNAFLQITEKIAKNNAELREEISLRVMPVFLNKDAAVQTKAAKIIAKYADASSCKIQEAVHCYSESFLTDAGGILKKFLPAKNNMDIADEGNREISAWHVPETIEPIKTISDFIFFAPQAFIKNEHCYFDLFLDAVMRFGTEINEEHWKQLEPAFKAALKRKNGEGMHHLLATFFISYALMRQQKVSPVLYEARKEFPALENWAGKRTPLVFKAYHRFLLDIFELLKQGKKLPLLSVPDHTPCWISIRVLTDKLKIYQDQGVKPMPFDLQRAVLKIKKENLDEALAYAEKHLDENYCQLLDPVFNPDYYKNIYENIYLEGRFTWKTGTRKFYKWNQAEEVPELIFNIENQKEIPENASLLDYLFNSYHGIYHEDLIPVLYTAPYFTGSVFAKKYNETLSNVVYHYDLRGNTELLDAWMKLDLPFQPVHYLFLSAALLNKDKTLCGTAFEALIYKIVSDDFDASAVGILIGEMLRSGLAPVKRLADGLNDFINLSTSHNHAFEKLLTAILREINHPVFNLKKLLEFYYELLQLNQSETDAIVIKRLEEWKNENNLKKIIIKLKTNERKTL</sequence>
<dbReference type="AlphaFoldDB" id="A0A0N1KRT0"/>
<dbReference type="InterPro" id="IPR056726">
    <property type="entry name" value="DUF7824"/>
</dbReference>
<accession>A0A0N1KRT0</accession>
<dbReference type="PATRIC" id="fig|253.9.peg.1252"/>
<comment type="caution">
    <text evidence="4">The sequence shown here is derived from an EMBL/GenBank/DDBJ whole genome shotgun (WGS) entry which is preliminary data.</text>
</comment>
<dbReference type="InterPro" id="IPR056727">
    <property type="entry name" value="DUF7825"/>
</dbReference>
<dbReference type="Pfam" id="PF25149">
    <property type="entry name" value="DUF7825"/>
    <property type="match status" value="1"/>
</dbReference>
<dbReference type="RefSeq" id="WP_062701396.1">
    <property type="nucleotide sequence ID" value="NZ_LJOD01000012.1"/>
</dbReference>
<organism evidence="4 5">
    <name type="scientific">Chryseobacterium indologenes</name>
    <name type="common">Flavobacterium indologenes</name>
    <dbReference type="NCBI Taxonomy" id="253"/>
    <lineage>
        <taxon>Bacteria</taxon>
        <taxon>Pseudomonadati</taxon>
        <taxon>Bacteroidota</taxon>
        <taxon>Flavobacteriia</taxon>
        <taxon>Flavobacteriales</taxon>
        <taxon>Weeksellaceae</taxon>
        <taxon>Chryseobacterium group</taxon>
        <taxon>Chryseobacterium</taxon>
    </lineage>
</organism>
<evidence type="ECO:0000259" key="2">
    <source>
        <dbReference type="Pfam" id="PF25148"/>
    </source>
</evidence>
<proteinExistence type="predicted"/>
<dbReference type="InterPro" id="IPR045472">
    <property type="entry name" value="DUF6493"/>
</dbReference>
<dbReference type="Pfam" id="PF25148">
    <property type="entry name" value="DUF7824"/>
    <property type="match status" value="1"/>
</dbReference>
<protein>
    <submittedName>
        <fullName evidence="4">Uncharacterized protein</fullName>
    </submittedName>
</protein>
<dbReference type="Proteomes" id="UP000037953">
    <property type="component" value="Unassembled WGS sequence"/>
</dbReference>
<evidence type="ECO:0000259" key="3">
    <source>
        <dbReference type="Pfam" id="PF25149"/>
    </source>
</evidence>
<evidence type="ECO:0000313" key="5">
    <source>
        <dbReference type="Proteomes" id="UP000037953"/>
    </source>
</evidence>
<evidence type="ECO:0000313" key="4">
    <source>
        <dbReference type="EMBL" id="KPE50065.1"/>
    </source>
</evidence>
<dbReference type="EMBL" id="LJOD01000012">
    <property type="protein sequence ID" value="KPE50065.1"/>
    <property type="molecule type" value="Genomic_DNA"/>
</dbReference>
<feature type="domain" description="DUF6493" evidence="1">
    <location>
        <begin position="3"/>
        <end position="272"/>
    </location>
</feature>
<feature type="domain" description="DUF7824" evidence="2">
    <location>
        <begin position="381"/>
        <end position="587"/>
    </location>
</feature>
<reference evidence="4 5" key="1">
    <citation type="journal article" date="2015" name="Genom Data">
        <title>Draft genome sequence of a multidrug-resistant Chryseobacterium indologenes isolate from Malaysia.</title>
        <authorList>
            <person name="Yu C.Y."/>
            <person name="Ang G.Y."/>
            <person name="Cheng H.J."/>
            <person name="Cheong Y.M."/>
            <person name="Yin W.F."/>
            <person name="Chan K.G."/>
        </authorList>
    </citation>
    <scope>NUCLEOTIDE SEQUENCE [LARGE SCALE GENOMIC DNA]</scope>
    <source>
        <strain evidence="4 5">CI_885</strain>
    </source>
</reference>
<name>A0A0N1KRT0_CHRID</name>
<feature type="domain" description="DUF7825" evidence="3">
    <location>
        <begin position="612"/>
        <end position="841"/>
    </location>
</feature>
<reference evidence="5" key="2">
    <citation type="submission" date="2015-09" db="EMBL/GenBank/DDBJ databases">
        <title>Draft genome sequence of a multidrug-resistant Chryseobacterium indologenes isolate from Malaysia.</title>
        <authorList>
            <person name="Yu C.Y."/>
            <person name="Ang G.Y."/>
            <person name="Chan K.-G."/>
        </authorList>
    </citation>
    <scope>NUCLEOTIDE SEQUENCE [LARGE SCALE GENOMIC DNA]</scope>
    <source>
        <strain evidence="5">CI_885</strain>
    </source>
</reference>